<dbReference type="Pfam" id="PF04542">
    <property type="entry name" value="Sigma70_r2"/>
    <property type="match status" value="1"/>
</dbReference>
<evidence type="ECO:0000256" key="4">
    <source>
        <dbReference type="ARBA" id="ARBA00023163"/>
    </source>
</evidence>
<dbReference type="NCBIfam" id="TIGR02937">
    <property type="entry name" value="sigma70-ECF"/>
    <property type="match status" value="1"/>
</dbReference>
<evidence type="ECO:0000313" key="7">
    <source>
        <dbReference type="EMBL" id="MBD8487801.1"/>
    </source>
</evidence>
<gene>
    <name evidence="7" type="ORF">IFO69_03465</name>
</gene>
<comment type="caution">
    <text evidence="7">The sequence shown here is derived from an EMBL/GenBank/DDBJ whole genome shotgun (WGS) entry which is preliminary data.</text>
</comment>
<dbReference type="Gene3D" id="1.10.1740.10">
    <property type="match status" value="1"/>
</dbReference>
<reference evidence="7 8" key="1">
    <citation type="submission" date="2020-09" db="EMBL/GenBank/DDBJ databases">
        <title>Echinicola sp. CAU 1574 isolated from sand of Sido Beach.</title>
        <authorList>
            <person name="Kim W."/>
        </authorList>
    </citation>
    <scope>NUCLEOTIDE SEQUENCE [LARGE SCALE GENOMIC DNA]</scope>
    <source>
        <strain evidence="7 8">CAU 1574</strain>
    </source>
</reference>
<evidence type="ECO:0000259" key="6">
    <source>
        <dbReference type="Pfam" id="PF08281"/>
    </source>
</evidence>
<dbReference type="InterPro" id="IPR014284">
    <property type="entry name" value="RNA_pol_sigma-70_dom"/>
</dbReference>
<protein>
    <submittedName>
        <fullName evidence="7">Sigma-70 family RNA polymerase sigma factor</fullName>
    </submittedName>
</protein>
<dbReference type="InterPro" id="IPR013249">
    <property type="entry name" value="RNA_pol_sigma70_r4_t2"/>
</dbReference>
<dbReference type="InterPro" id="IPR013324">
    <property type="entry name" value="RNA_pol_sigma_r3/r4-like"/>
</dbReference>
<evidence type="ECO:0000259" key="5">
    <source>
        <dbReference type="Pfam" id="PF04542"/>
    </source>
</evidence>
<dbReference type="SUPFAM" id="SSF88659">
    <property type="entry name" value="Sigma3 and sigma4 domains of RNA polymerase sigma factors"/>
    <property type="match status" value="1"/>
</dbReference>
<name>A0ABR9AGE0_9BACT</name>
<dbReference type="CDD" id="cd06171">
    <property type="entry name" value="Sigma70_r4"/>
    <property type="match status" value="1"/>
</dbReference>
<feature type="domain" description="RNA polymerase sigma-70 region 2" evidence="5">
    <location>
        <begin position="45"/>
        <end position="112"/>
    </location>
</feature>
<dbReference type="EMBL" id="JACYTQ010000001">
    <property type="protein sequence ID" value="MBD8487801.1"/>
    <property type="molecule type" value="Genomic_DNA"/>
</dbReference>
<keyword evidence="2" id="KW-0805">Transcription regulation</keyword>
<evidence type="ECO:0000256" key="2">
    <source>
        <dbReference type="ARBA" id="ARBA00023015"/>
    </source>
</evidence>
<dbReference type="Gene3D" id="1.10.10.10">
    <property type="entry name" value="Winged helix-like DNA-binding domain superfamily/Winged helix DNA-binding domain"/>
    <property type="match status" value="1"/>
</dbReference>
<organism evidence="7 8">
    <name type="scientific">Echinicola arenosa</name>
    <dbReference type="NCBI Taxonomy" id="2774144"/>
    <lineage>
        <taxon>Bacteria</taxon>
        <taxon>Pseudomonadati</taxon>
        <taxon>Bacteroidota</taxon>
        <taxon>Cytophagia</taxon>
        <taxon>Cytophagales</taxon>
        <taxon>Cyclobacteriaceae</taxon>
        <taxon>Echinicola</taxon>
    </lineage>
</organism>
<evidence type="ECO:0000256" key="1">
    <source>
        <dbReference type="ARBA" id="ARBA00010641"/>
    </source>
</evidence>
<evidence type="ECO:0000313" key="8">
    <source>
        <dbReference type="Proteomes" id="UP000647133"/>
    </source>
</evidence>
<sequence length="222" mass="25917">MPLLNRLQANQADQLDHQVNIESNSSETSLWLEFLKGSDAALAKIYRMYSNKLYSYGRQFTSNEVLIQDAIQDVFFKLVDNKDKLGVAQSVKFYLFSSFRRVLLRSLKRERRYVDEEEEGAAFNFLVDEDHISIDALLDKKQKKIIQNACNELTVRQREILNLRFFENLNYVEIAEMLGLANAKTVRTMLYRVLNKLSEKLAPYKSSLFTFTLTALLYLLFI</sequence>
<comment type="similarity">
    <text evidence="1">Belongs to the sigma-70 factor family. ECF subfamily.</text>
</comment>
<accession>A0ABR9AGE0</accession>
<dbReference type="InterPro" id="IPR013325">
    <property type="entry name" value="RNA_pol_sigma_r2"/>
</dbReference>
<dbReference type="InterPro" id="IPR036388">
    <property type="entry name" value="WH-like_DNA-bd_sf"/>
</dbReference>
<evidence type="ECO:0000256" key="3">
    <source>
        <dbReference type="ARBA" id="ARBA00023082"/>
    </source>
</evidence>
<dbReference type="Pfam" id="PF08281">
    <property type="entry name" value="Sigma70_r4_2"/>
    <property type="match status" value="1"/>
</dbReference>
<keyword evidence="8" id="KW-1185">Reference proteome</keyword>
<dbReference type="RefSeq" id="WP_192008307.1">
    <property type="nucleotide sequence ID" value="NZ_JACYTQ010000001.1"/>
</dbReference>
<dbReference type="PANTHER" id="PTHR43133:SF46">
    <property type="entry name" value="RNA POLYMERASE SIGMA-70 FACTOR ECF SUBFAMILY"/>
    <property type="match status" value="1"/>
</dbReference>
<dbReference type="Proteomes" id="UP000647133">
    <property type="component" value="Unassembled WGS sequence"/>
</dbReference>
<dbReference type="InterPro" id="IPR007627">
    <property type="entry name" value="RNA_pol_sigma70_r2"/>
</dbReference>
<keyword evidence="3" id="KW-0731">Sigma factor</keyword>
<keyword evidence="4" id="KW-0804">Transcription</keyword>
<dbReference type="SUPFAM" id="SSF88946">
    <property type="entry name" value="Sigma2 domain of RNA polymerase sigma factors"/>
    <property type="match status" value="1"/>
</dbReference>
<dbReference type="InterPro" id="IPR039425">
    <property type="entry name" value="RNA_pol_sigma-70-like"/>
</dbReference>
<dbReference type="PANTHER" id="PTHR43133">
    <property type="entry name" value="RNA POLYMERASE ECF-TYPE SIGMA FACTO"/>
    <property type="match status" value="1"/>
</dbReference>
<proteinExistence type="inferred from homology"/>
<feature type="domain" description="RNA polymerase sigma factor 70 region 4 type 2" evidence="6">
    <location>
        <begin position="145"/>
        <end position="197"/>
    </location>
</feature>